<dbReference type="Proteomes" id="UP001158048">
    <property type="component" value="Unassembled WGS sequence"/>
</dbReference>
<gene>
    <name evidence="1" type="ORF">SAMN04488483_4957</name>
</gene>
<dbReference type="EMBL" id="FXUY01000002">
    <property type="protein sequence ID" value="SMQ29596.1"/>
    <property type="molecule type" value="Genomic_DNA"/>
</dbReference>
<name>A0ACD2UC26_9PSED</name>
<comment type="caution">
    <text evidence="1">The sequence shown here is derived from an EMBL/GenBank/DDBJ whole genome shotgun (WGS) entry which is preliminary data.</text>
</comment>
<evidence type="ECO:0000313" key="2">
    <source>
        <dbReference type="Proteomes" id="UP001158048"/>
    </source>
</evidence>
<evidence type="ECO:0000313" key="1">
    <source>
        <dbReference type="EMBL" id="SMQ29596.1"/>
    </source>
</evidence>
<keyword evidence="2" id="KW-1185">Reference proteome</keyword>
<protein>
    <submittedName>
        <fullName evidence="1">Type I restriction enzyme, S subunit</fullName>
    </submittedName>
</protein>
<organism evidence="1 2">
    <name type="scientific">Pseudomonas helmanticensis</name>
    <dbReference type="NCBI Taxonomy" id="1471381"/>
    <lineage>
        <taxon>Bacteria</taxon>
        <taxon>Pseudomonadati</taxon>
        <taxon>Pseudomonadota</taxon>
        <taxon>Gammaproteobacteria</taxon>
        <taxon>Pseudomonadales</taxon>
        <taxon>Pseudomonadaceae</taxon>
        <taxon>Pseudomonas</taxon>
    </lineage>
</organism>
<sequence>MKLVKLNALCDFEKGSTGLAKAEPGEYPLVTTGAERKTSNTYQFDTKAVCIPLVSSTGHGHASLKNVHYQEGKFALGSILVALTSKDESKLDIQFLHLYLSQLKDRVLVPLMSGAANVALSVKKIQGIEIPLPSIGRQLEIVEKFKSIVIEECELKAELTHQQFLLKKLRQQILHEAIEGKLTVEWRAQNPCVEPASELLERIGAEHAERDKGRRTNAQKQLPPMDGEEKPFELPSGWAWCRLGDLISISSGDGLISSQMNGGDIPVFGGNGINGYHDAYNTNEATVTIGRVGAYCGAVHLTPEYSWVTDNCFRVYFSKKNIDTEYILLHLKQMDLGRSSYKGAQPVISGKRVYPLLTQLPPFREQQAIVAKVEKLLKLCDQLETLLSRNQVYAKQLMQKVLKEAFSYHGEYEPSKCDSYGSEYAHD</sequence>
<accession>A0ACD2UC26</accession>
<proteinExistence type="predicted"/>
<reference evidence="1" key="1">
    <citation type="submission" date="2017-05" db="EMBL/GenBank/DDBJ databases">
        <authorList>
            <person name="Varghese N."/>
            <person name="Submissions S."/>
        </authorList>
    </citation>
    <scope>NUCLEOTIDE SEQUENCE</scope>
    <source>
        <strain evidence="1">LMG 28168</strain>
    </source>
</reference>